<dbReference type="PANTHER" id="PTHR44943:SF8">
    <property type="entry name" value="TPR REPEAT-CONTAINING PROTEIN MJ0263"/>
    <property type="match status" value="1"/>
</dbReference>
<feature type="transmembrane region" description="Helical" evidence="4">
    <location>
        <begin position="786"/>
        <end position="804"/>
    </location>
</feature>
<name>A0A939FRM6_9ACTN</name>
<evidence type="ECO:0000256" key="4">
    <source>
        <dbReference type="SAM" id="Phobius"/>
    </source>
</evidence>
<dbReference type="RefSeq" id="WP_086566364.1">
    <property type="nucleotide sequence ID" value="NZ_JAFMOF010000003.1"/>
</dbReference>
<feature type="repeat" description="TPR" evidence="3">
    <location>
        <begin position="324"/>
        <end position="357"/>
    </location>
</feature>
<dbReference type="SMART" id="SM00028">
    <property type="entry name" value="TPR"/>
    <property type="match status" value="10"/>
</dbReference>
<dbReference type="InterPro" id="IPR051685">
    <property type="entry name" value="Ycf3/AcsC/BcsC/TPR_MFPF"/>
</dbReference>
<evidence type="ECO:0000256" key="2">
    <source>
        <dbReference type="ARBA" id="ARBA00022803"/>
    </source>
</evidence>
<dbReference type="PROSITE" id="PS50005">
    <property type="entry name" value="TPR"/>
    <property type="match status" value="5"/>
</dbReference>
<dbReference type="InterPro" id="IPR011990">
    <property type="entry name" value="TPR-like_helical_dom_sf"/>
</dbReference>
<keyword evidence="6" id="KW-1185">Reference proteome</keyword>
<organism evidence="5 6">
    <name type="scientific">Streptomyces triculaminicus</name>
    <dbReference type="NCBI Taxonomy" id="2816232"/>
    <lineage>
        <taxon>Bacteria</taxon>
        <taxon>Bacillati</taxon>
        <taxon>Actinomycetota</taxon>
        <taxon>Actinomycetes</taxon>
        <taxon>Kitasatosporales</taxon>
        <taxon>Streptomycetaceae</taxon>
        <taxon>Streptomyces</taxon>
    </lineage>
</organism>
<keyword evidence="4" id="KW-0472">Membrane</keyword>
<dbReference type="Proteomes" id="UP000664781">
    <property type="component" value="Unassembled WGS sequence"/>
</dbReference>
<dbReference type="PANTHER" id="PTHR44943">
    <property type="entry name" value="CELLULOSE SYNTHASE OPERON PROTEIN C"/>
    <property type="match status" value="1"/>
</dbReference>
<feature type="transmembrane region" description="Helical" evidence="4">
    <location>
        <begin position="756"/>
        <end position="774"/>
    </location>
</feature>
<dbReference type="Pfam" id="PF13424">
    <property type="entry name" value="TPR_12"/>
    <property type="match status" value="1"/>
</dbReference>
<feature type="repeat" description="TPR" evidence="3">
    <location>
        <begin position="497"/>
        <end position="530"/>
    </location>
</feature>
<dbReference type="SUPFAM" id="SSF48452">
    <property type="entry name" value="TPR-like"/>
    <property type="match status" value="3"/>
</dbReference>
<evidence type="ECO:0000313" key="5">
    <source>
        <dbReference type="EMBL" id="MBO0654745.1"/>
    </source>
</evidence>
<proteinExistence type="predicted"/>
<evidence type="ECO:0000256" key="1">
    <source>
        <dbReference type="ARBA" id="ARBA00022737"/>
    </source>
</evidence>
<keyword evidence="2 3" id="KW-0802">TPR repeat</keyword>
<comment type="caution">
    <text evidence="5">The sequence shown here is derived from an EMBL/GenBank/DDBJ whole genome shotgun (WGS) entry which is preliminary data.</text>
</comment>
<dbReference type="InterPro" id="IPR019734">
    <property type="entry name" value="TPR_rpt"/>
</dbReference>
<dbReference type="AlphaFoldDB" id="A0A939FRM6"/>
<gene>
    <name evidence="5" type="ORF">J1792_18790</name>
</gene>
<dbReference type="EMBL" id="JAFMOF010000003">
    <property type="protein sequence ID" value="MBO0654745.1"/>
    <property type="molecule type" value="Genomic_DNA"/>
</dbReference>
<feature type="repeat" description="TPR" evidence="3">
    <location>
        <begin position="188"/>
        <end position="221"/>
    </location>
</feature>
<keyword evidence="4" id="KW-1133">Transmembrane helix</keyword>
<feature type="repeat" description="TPR" evidence="3">
    <location>
        <begin position="256"/>
        <end position="289"/>
    </location>
</feature>
<evidence type="ECO:0000313" key="6">
    <source>
        <dbReference type="Proteomes" id="UP000664781"/>
    </source>
</evidence>
<reference evidence="5" key="1">
    <citation type="submission" date="2021-03" db="EMBL/GenBank/DDBJ databases">
        <title>Streptomyces strains.</title>
        <authorList>
            <person name="Lund M.B."/>
            <person name="Toerring T."/>
        </authorList>
    </citation>
    <scope>NUCLEOTIDE SEQUENCE</scope>
    <source>
        <strain evidence="5">JCM 4242</strain>
    </source>
</reference>
<protein>
    <submittedName>
        <fullName evidence="5">Tetratricopeptide repeat protein</fullName>
    </submittedName>
</protein>
<sequence length="856" mass="96195">MFAVMFGNLTRTLQWNAKPVRRKKINKLIDATRWDEAEDAAQALVEAYPDDPGSYVELGRVFGAEARYEESLYAFEQALQRDSRNRDALFFSVASLGNLKRWGEAEKAARILKESYPDEIAARCAFADVLEKEKRYEDALLEAEEIQFRDSGSRFGISLHVDALYGLRHWDEAEAKAQDLVSRYPRESQPQLILGKLFHAQGRYGDALSSFQKGLSLDRTNKELLKWRIKSLRAQHRWREAETAAREAIQLLPNSPEPYVEFAKVFVAEGRNERALKHVERSLELDSLHPSVHSLHVDVLLNLLRFEDAQAAAQEYVDQHPQSFEARTALGRVLFKRHDYVKALDEYDRAHSLNPVEDEAVAGMSAALRSTHRFAEAERLMAAACAQYPQAVGLQAELAEVYCDRRDYKKAQEVFRGLLSIAISSAERAVALQGLGWVAFAEGEYDDARKHFDDSANSWPRLSGVKTALAWAELRRDKLKEADVLCHESLKDDARDHLAHTCLGVVAFKRGDWADAEYHFRRSVEIAPFDGSYVDLGALYVQLARYGEAEECLLRATELNYYDSQTHVELGNLYLRRWEGRKDGDAYRKDMTRAVSEFRQALKFDSQSTGAAIGLALALASNSGDMGAAEEVLHQAVHIRKPGGDAQLHLALARLLIQAGDAQQRNDLYEQALVESKKAINRGASNAEAHFISGLAEQRLGNVADANVRISHRRKAKIHFRNCRNLQTDHIEAERALQLLGREVRAAYISRMESRGLAMVAFLALVAVWIDFVWKHHVTATMATTLTPILVGMIAVGILMPLLIRLKLPGGLEAQLSASLEQISSGPIGDLPKIPMRFPPYVGPLGYLPNRTSPRM</sequence>
<dbReference type="Pfam" id="PF13181">
    <property type="entry name" value="TPR_8"/>
    <property type="match status" value="1"/>
</dbReference>
<accession>A0A939FRM6</accession>
<keyword evidence="1" id="KW-0677">Repeat</keyword>
<dbReference type="Pfam" id="PF13432">
    <property type="entry name" value="TPR_16"/>
    <property type="match status" value="4"/>
</dbReference>
<dbReference type="Gene3D" id="1.25.40.10">
    <property type="entry name" value="Tetratricopeptide repeat domain"/>
    <property type="match status" value="4"/>
</dbReference>
<evidence type="ECO:0000256" key="3">
    <source>
        <dbReference type="PROSITE-ProRule" id="PRU00339"/>
    </source>
</evidence>
<feature type="repeat" description="TPR" evidence="3">
    <location>
        <begin position="52"/>
        <end position="85"/>
    </location>
</feature>
<keyword evidence="4" id="KW-0812">Transmembrane</keyword>